<evidence type="ECO:0000259" key="5">
    <source>
        <dbReference type="Pfam" id="PF03015"/>
    </source>
</evidence>
<evidence type="ECO:0000259" key="6">
    <source>
        <dbReference type="Pfam" id="PF07993"/>
    </source>
</evidence>
<protein>
    <recommendedName>
        <fullName evidence="4">Fatty acyl-CoA reductase</fullName>
        <ecNumber evidence="4">1.2.1.84</ecNumber>
    </recommendedName>
</protein>
<keyword evidence="4" id="KW-0560">Oxidoreductase</keyword>
<dbReference type="CDD" id="cd05236">
    <property type="entry name" value="FAR-N_SDR_e"/>
    <property type="match status" value="1"/>
</dbReference>
<comment type="function">
    <text evidence="4">Catalyzes the reduction of fatty acyl-CoA to fatty alcohols.</text>
</comment>
<evidence type="ECO:0000256" key="1">
    <source>
        <dbReference type="ARBA" id="ARBA00005928"/>
    </source>
</evidence>
<name>A0ABM4AXN9_VANTA</name>
<dbReference type="GeneID" id="113391620"/>
<evidence type="ECO:0000256" key="2">
    <source>
        <dbReference type="ARBA" id="ARBA00022516"/>
    </source>
</evidence>
<feature type="domain" description="Thioester reductase (TE)" evidence="6">
    <location>
        <begin position="40"/>
        <end position="315"/>
    </location>
</feature>
<feature type="domain" description="Fatty acyl-CoA reductase C-terminal" evidence="5">
    <location>
        <begin position="388"/>
        <end position="480"/>
    </location>
</feature>
<dbReference type="SUPFAM" id="SSF51735">
    <property type="entry name" value="NAD(P)-binding Rossmann-fold domains"/>
    <property type="match status" value="1"/>
</dbReference>
<feature type="transmembrane region" description="Helical" evidence="4">
    <location>
        <begin position="494"/>
        <end position="511"/>
    </location>
</feature>
<keyword evidence="4" id="KW-1133">Transmembrane helix</keyword>
<evidence type="ECO:0000313" key="8">
    <source>
        <dbReference type="RefSeq" id="XP_064076079.1"/>
    </source>
</evidence>
<evidence type="ECO:0000256" key="3">
    <source>
        <dbReference type="ARBA" id="ARBA00023098"/>
    </source>
</evidence>
<dbReference type="InterPro" id="IPR026055">
    <property type="entry name" value="FAR"/>
</dbReference>
<feature type="transmembrane region" description="Helical" evidence="4">
    <location>
        <begin position="379"/>
        <end position="404"/>
    </location>
</feature>
<dbReference type="Gene3D" id="3.40.50.720">
    <property type="entry name" value="NAD(P)-binding Rossmann-like Domain"/>
    <property type="match status" value="1"/>
</dbReference>
<reference evidence="8" key="1">
    <citation type="submission" date="2025-08" db="UniProtKB">
        <authorList>
            <consortium name="RefSeq"/>
        </authorList>
    </citation>
    <scope>IDENTIFICATION</scope>
    <source>
        <tissue evidence="8">Whole body</tissue>
    </source>
</reference>
<evidence type="ECO:0000313" key="7">
    <source>
        <dbReference type="Proteomes" id="UP001652626"/>
    </source>
</evidence>
<dbReference type="PANTHER" id="PTHR11011:SF60">
    <property type="entry name" value="FATTY ACYL-COA REDUCTASE-RELATED"/>
    <property type="match status" value="1"/>
</dbReference>
<keyword evidence="4" id="KW-0521">NADP</keyword>
<dbReference type="CDD" id="cd09071">
    <property type="entry name" value="FAR_C"/>
    <property type="match status" value="1"/>
</dbReference>
<keyword evidence="2 4" id="KW-0444">Lipid biosynthesis</keyword>
<keyword evidence="3 4" id="KW-0443">Lipid metabolism</keyword>
<dbReference type="Proteomes" id="UP001652626">
    <property type="component" value="Chromosome 30"/>
</dbReference>
<dbReference type="RefSeq" id="XP_064076079.1">
    <property type="nucleotide sequence ID" value="XM_064220009.1"/>
</dbReference>
<dbReference type="InterPro" id="IPR013120">
    <property type="entry name" value="FAR_NAD-bd"/>
</dbReference>
<dbReference type="InterPro" id="IPR033640">
    <property type="entry name" value="FAR_C"/>
</dbReference>
<proteinExistence type="inferred from homology"/>
<keyword evidence="4" id="KW-0472">Membrane</keyword>
<organism evidence="7 8">
    <name type="scientific">Vanessa tameamea</name>
    <name type="common">Kamehameha butterfly</name>
    <dbReference type="NCBI Taxonomy" id="334116"/>
    <lineage>
        <taxon>Eukaryota</taxon>
        <taxon>Metazoa</taxon>
        <taxon>Ecdysozoa</taxon>
        <taxon>Arthropoda</taxon>
        <taxon>Hexapoda</taxon>
        <taxon>Insecta</taxon>
        <taxon>Pterygota</taxon>
        <taxon>Neoptera</taxon>
        <taxon>Endopterygota</taxon>
        <taxon>Lepidoptera</taxon>
        <taxon>Glossata</taxon>
        <taxon>Ditrysia</taxon>
        <taxon>Papilionoidea</taxon>
        <taxon>Nymphalidae</taxon>
        <taxon>Nymphalinae</taxon>
        <taxon>Vanessa</taxon>
    </lineage>
</organism>
<dbReference type="Pfam" id="PF07993">
    <property type="entry name" value="NAD_binding_4"/>
    <property type="match status" value="1"/>
</dbReference>
<gene>
    <name evidence="8" type="primary">LOC113391620</name>
</gene>
<keyword evidence="4" id="KW-0812">Transmembrane</keyword>
<keyword evidence="7" id="KW-1185">Reference proteome</keyword>
<accession>A0ABM4AXN9</accession>
<sequence>MTTIEEIEEKAQRENDEIKKEILSGHSLVQKFYDNAVIFVTGGSGFVGKHMIEKILRSSNIKKIYILLRVKKGRSVQDRLKIVLGDLVFEELLKEQPNFGDKLQAIEGDCYEDNLGIDENNWAKLSDEVNVIFHSAATTNFRENMKSATFINIKGTREILRLAQACKHLKSIVHISTAYSHATRSRIKGDVREYFYKSPIPPATMIELANNLDEEKLNAMMKPFLDEWPNSYTFTKAIGEELVRVMGEDLPICIVRPGIVISAYREPILGWLDDKNVYGPSGIILGLSLGVMHTIFADDNIKIDFVPVDIVSNIIITAAAETQDRHIKGERESIIYTVSGIRNPMTWKEIGDVLRIKTRTIVPSKTIWYCNAIVTPHKLLYLILTVLFHYIPAIIIDGCCMLVGKKARFLTLYRSVHKLSSIFSYFTKNEWKFEDANTLRLHKGLSKTDKIIYNCDMSSVDMIEAGFIWSYGIIKYLIKDDGKNREYALKKQKILKILHYIILPLYLYALYKLTSGLILYIYFAIGMICKYLYSYF</sequence>
<dbReference type="PANTHER" id="PTHR11011">
    <property type="entry name" value="MALE STERILITY PROTEIN 2-RELATED"/>
    <property type="match status" value="1"/>
</dbReference>
<dbReference type="Pfam" id="PF03015">
    <property type="entry name" value="Sterile"/>
    <property type="match status" value="1"/>
</dbReference>
<comment type="catalytic activity">
    <reaction evidence="4">
        <text>a long-chain fatty acyl-CoA + 2 NADPH + 2 H(+) = a long-chain primary fatty alcohol + 2 NADP(+) + CoA</text>
        <dbReference type="Rhea" id="RHEA:52716"/>
        <dbReference type="ChEBI" id="CHEBI:15378"/>
        <dbReference type="ChEBI" id="CHEBI:57287"/>
        <dbReference type="ChEBI" id="CHEBI:57783"/>
        <dbReference type="ChEBI" id="CHEBI:58349"/>
        <dbReference type="ChEBI" id="CHEBI:77396"/>
        <dbReference type="ChEBI" id="CHEBI:83139"/>
        <dbReference type="EC" id="1.2.1.84"/>
    </reaction>
</comment>
<dbReference type="InterPro" id="IPR036291">
    <property type="entry name" value="NAD(P)-bd_dom_sf"/>
</dbReference>
<dbReference type="EC" id="1.2.1.84" evidence="4"/>
<evidence type="ECO:0000256" key="4">
    <source>
        <dbReference type="RuleBase" id="RU363097"/>
    </source>
</evidence>
<comment type="similarity">
    <text evidence="1 4">Belongs to the fatty acyl-CoA reductase family.</text>
</comment>
<feature type="transmembrane region" description="Helical" evidence="4">
    <location>
        <begin position="517"/>
        <end position="533"/>
    </location>
</feature>